<dbReference type="SUPFAM" id="SSF56112">
    <property type="entry name" value="Protein kinase-like (PK-like)"/>
    <property type="match status" value="1"/>
</dbReference>
<sequence>MAEEERPTAAGYDVGRRLGRGGSASVWLVQDQRTRQEYALKCFDAAGRPETGRADEDAIRREVRILSVLDHAHLVKARSVIRVNDFALATSGGQGEVQGPVGLLMDYAPGGSLAALLSARTQISVGETVTVLTPLAQALAYLHGKGFTHGDVSPGNVLFTAHGKPLLADLGVARMLGEPAADATSGTAGFVDPAPLDVVRAGLQPERDVYSLAALGWFCLTGTAPGRTRDRAPLPLLVPEVPVDLVTALEAGLNEDRRQRPTAAAFAVALFRSAAARPVDLAGSVHSSVVPQLLTRRQEPVPTRRAALIARWQDARRRLLTRQPPADAVPAHGRRASEVPKPKGRAASRYRGWAAGLRHITAILGGLTLVVAAACGWWLWGPKPVTPGQQSGSVPAALSETVNGGESATAESTELARVKAAAASADPVLAVSGLSALRDGALRKGNPELLAEVNVAGSAAAAADDAFMARLVASGQRLDGFTSSISDAFLVGAATDARAVVAVTAATSDYREVDASGAVLSSAPERGSQRLHVVLLAVDGYWRVSEILPVTG</sequence>
<feature type="binding site" evidence="7">
    <location>
        <position position="41"/>
    </location>
    <ligand>
        <name>ATP</name>
        <dbReference type="ChEBI" id="CHEBI:30616"/>
    </ligand>
</feature>
<dbReference type="PROSITE" id="PS00107">
    <property type="entry name" value="PROTEIN_KINASE_ATP"/>
    <property type="match status" value="1"/>
</dbReference>
<organism evidence="10 11">
    <name type="scientific">Arthrobacter ulcerisalmonis</name>
    <dbReference type="NCBI Taxonomy" id="2483813"/>
    <lineage>
        <taxon>Bacteria</taxon>
        <taxon>Bacillati</taxon>
        <taxon>Actinomycetota</taxon>
        <taxon>Actinomycetes</taxon>
        <taxon>Micrococcales</taxon>
        <taxon>Micrococcaceae</taxon>
        <taxon>Arthrobacter</taxon>
    </lineage>
</organism>
<dbReference type="InterPro" id="IPR008266">
    <property type="entry name" value="Tyr_kinase_AS"/>
</dbReference>
<dbReference type="InterPro" id="IPR017441">
    <property type="entry name" value="Protein_kinase_ATP_BS"/>
</dbReference>
<dbReference type="Gene3D" id="3.30.200.20">
    <property type="entry name" value="Phosphorylase Kinase, domain 1"/>
    <property type="match status" value="1"/>
</dbReference>
<gene>
    <name evidence="10" type="primary">prkC</name>
    <name evidence="10" type="ORF">PSET11_03180</name>
</gene>
<keyword evidence="5 10" id="KW-0418">Kinase</keyword>
<comment type="similarity">
    <text evidence="1">Belongs to the protein kinase superfamily. NEK Ser/Thr protein kinase family. NIMA subfamily.</text>
</comment>
<evidence type="ECO:0000256" key="5">
    <source>
        <dbReference type="ARBA" id="ARBA00022777"/>
    </source>
</evidence>
<dbReference type="InterPro" id="IPR000719">
    <property type="entry name" value="Prot_kinase_dom"/>
</dbReference>
<evidence type="ECO:0000256" key="4">
    <source>
        <dbReference type="ARBA" id="ARBA00022741"/>
    </source>
</evidence>
<reference evidence="10 11" key="1">
    <citation type="submission" date="2018-11" db="EMBL/GenBank/DDBJ databases">
        <authorList>
            <person name="Criscuolo A."/>
        </authorList>
    </citation>
    <scope>NUCLEOTIDE SEQUENCE [LARGE SCALE GENOMIC DNA]</scope>
    <source>
        <strain evidence="10">AT11b</strain>
    </source>
</reference>
<evidence type="ECO:0000256" key="1">
    <source>
        <dbReference type="ARBA" id="ARBA00010886"/>
    </source>
</evidence>
<dbReference type="InterPro" id="IPR050660">
    <property type="entry name" value="NEK_Ser/Thr_kinase"/>
</dbReference>
<protein>
    <recommendedName>
        <fullName evidence="2">non-specific serine/threonine protein kinase</fullName>
        <ecNumber evidence="2">2.7.11.1</ecNumber>
    </recommendedName>
</protein>
<keyword evidence="6 7" id="KW-0067">ATP-binding</keyword>
<dbReference type="OrthoDB" id="3778994at2"/>
<dbReference type="EC" id="2.7.11.1" evidence="2"/>
<accession>A0A3P5XDF4</accession>
<evidence type="ECO:0000256" key="6">
    <source>
        <dbReference type="ARBA" id="ARBA00022840"/>
    </source>
</evidence>
<dbReference type="Proteomes" id="UP000280861">
    <property type="component" value="Unassembled WGS sequence"/>
</dbReference>
<evidence type="ECO:0000313" key="10">
    <source>
        <dbReference type="EMBL" id="VDC32894.1"/>
    </source>
</evidence>
<evidence type="ECO:0000256" key="7">
    <source>
        <dbReference type="PROSITE-ProRule" id="PRU10141"/>
    </source>
</evidence>
<feature type="region of interest" description="Disordered" evidence="8">
    <location>
        <begin position="322"/>
        <end position="344"/>
    </location>
</feature>
<dbReference type="RefSeq" id="WP_124093253.1">
    <property type="nucleotide sequence ID" value="NZ_CBCRYA010000009.1"/>
</dbReference>
<feature type="domain" description="Protein kinase" evidence="9">
    <location>
        <begin position="12"/>
        <end position="271"/>
    </location>
</feature>
<dbReference type="Pfam" id="PF00069">
    <property type="entry name" value="Pkinase"/>
    <property type="match status" value="1"/>
</dbReference>
<dbReference type="PANTHER" id="PTHR43671:SF13">
    <property type="entry name" value="SERINE_THREONINE-PROTEIN KINASE NEK2"/>
    <property type="match status" value="1"/>
</dbReference>
<proteinExistence type="inferred from homology"/>
<dbReference type="InterPro" id="IPR011009">
    <property type="entry name" value="Kinase-like_dom_sf"/>
</dbReference>
<dbReference type="PROSITE" id="PS50011">
    <property type="entry name" value="PROTEIN_KINASE_DOM"/>
    <property type="match status" value="1"/>
</dbReference>
<dbReference type="Gene3D" id="1.10.510.10">
    <property type="entry name" value="Transferase(Phosphotransferase) domain 1"/>
    <property type="match status" value="1"/>
</dbReference>
<keyword evidence="4 7" id="KW-0547">Nucleotide-binding</keyword>
<dbReference type="AlphaFoldDB" id="A0A3P5XDF4"/>
<evidence type="ECO:0000256" key="8">
    <source>
        <dbReference type="SAM" id="MobiDB-lite"/>
    </source>
</evidence>
<evidence type="ECO:0000313" key="11">
    <source>
        <dbReference type="Proteomes" id="UP000280861"/>
    </source>
</evidence>
<evidence type="ECO:0000256" key="3">
    <source>
        <dbReference type="ARBA" id="ARBA00022679"/>
    </source>
</evidence>
<dbReference type="EMBL" id="UXAU01000041">
    <property type="protein sequence ID" value="VDC32894.1"/>
    <property type="molecule type" value="Genomic_DNA"/>
</dbReference>
<name>A0A3P5XDF4_9MICC</name>
<dbReference type="CDD" id="cd14014">
    <property type="entry name" value="STKc_PknB_like"/>
    <property type="match status" value="1"/>
</dbReference>
<keyword evidence="11" id="KW-1185">Reference proteome</keyword>
<dbReference type="GO" id="GO:0004674">
    <property type="term" value="F:protein serine/threonine kinase activity"/>
    <property type="evidence" value="ECO:0007669"/>
    <property type="project" value="UniProtKB-EC"/>
</dbReference>
<dbReference type="PANTHER" id="PTHR43671">
    <property type="entry name" value="SERINE/THREONINE-PROTEIN KINASE NEK"/>
    <property type="match status" value="1"/>
</dbReference>
<keyword evidence="3 10" id="KW-0808">Transferase</keyword>
<evidence type="ECO:0000256" key="2">
    <source>
        <dbReference type="ARBA" id="ARBA00012513"/>
    </source>
</evidence>
<evidence type="ECO:0000259" key="9">
    <source>
        <dbReference type="PROSITE" id="PS50011"/>
    </source>
</evidence>
<dbReference type="PROSITE" id="PS00109">
    <property type="entry name" value="PROTEIN_KINASE_TYR"/>
    <property type="match status" value="1"/>
</dbReference>
<dbReference type="GO" id="GO:0005524">
    <property type="term" value="F:ATP binding"/>
    <property type="evidence" value="ECO:0007669"/>
    <property type="project" value="UniProtKB-UniRule"/>
</dbReference>